<gene>
    <name evidence="10" type="ORF">PENSOL_c025G04634</name>
</gene>
<evidence type="ECO:0000256" key="2">
    <source>
        <dbReference type="ARBA" id="ARBA00007520"/>
    </source>
</evidence>
<sequence>MSEPLPPKEGEPRPHKEESQNDTLEATESKSQHITGLKLGLVVASVTFVAFLMLLDMSIIVTAIPHITSEFHSLNDVGWYGSAYLLANCALQPLAGKLYTHLGLKYTFFAFLCIFELGSVLCGAARSSTMLIVGRAVAGMGGSGLVNGALTILSTAAPKHKQPGKGTDFWKSAGCRVHADLAYEVLIGVMMGLSQIAIVCGPLLGGAFTQHATWRWCFYINLPIGAVAAFLLLVITIPDRISSTDSELSTDKPMANIKSTLRKLDLVGFVVFAAFATMISLALEWGGSTYNWRSSVIIGLFCGGGFALIAFVLWERHVGDAVAMIPGSVAGKRQVWCSCLFMGFFSGSLLVFSYYLPIYFQAVKDVSPTLSGVYMLPGILGQVIMAMVSGFAIGKTGYYLPWALGSAVLVAIGAGLVSTFQPHTSTVKWVMYQFIAGFGRGCGMQTPIIAIQSTLSSEQGALGISLVVFGQTFGGSLFLDFANLVFGSGLRTGLSKYAPTVDTQAVTAAGATGFRDVVSKNNLPGVVKAYSLAVDHTFYLAVGATACTFVFAFGMGWRKIATKNDTRAVPETDA</sequence>
<dbReference type="EMBL" id="MDYO01000025">
    <property type="protein sequence ID" value="OQD94563.1"/>
    <property type="molecule type" value="Genomic_DNA"/>
</dbReference>
<dbReference type="Gene3D" id="1.20.1250.20">
    <property type="entry name" value="MFS general substrate transporter like domains"/>
    <property type="match status" value="2"/>
</dbReference>
<keyword evidence="4 8" id="KW-1133">Transmembrane helix</keyword>
<dbReference type="GO" id="GO:0005886">
    <property type="term" value="C:plasma membrane"/>
    <property type="evidence" value="ECO:0007669"/>
    <property type="project" value="TreeGrafter"/>
</dbReference>
<dbReference type="Pfam" id="PF07690">
    <property type="entry name" value="MFS_1"/>
    <property type="match status" value="1"/>
</dbReference>
<feature type="transmembrane region" description="Helical" evidence="8">
    <location>
        <begin position="132"/>
        <end position="153"/>
    </location>
</feature>
<feature type="transmembrane region" description="Helical" evidence="8">
    <location>
        <begin position="264"/>
        <end position="283"/>
    </location>
</feature>
<evidence type="ECO:0000256" key="1">
    <source>
        <dbReference type="ARBA" id="ARBA00004141"/>
    </source>
</evidence>
<evidence type="ECO:0000313" key="10">
    <source>
        <dbReference type="EMBL" id="OQD94563.1"/>
    </source>
</evidence>
<feature type="transmembrane region" description="Helical" evidence="8">
    <location>
        <begin position="335"/>
        <end position="360"/>
    </location>
</feature>
<name>A0A1V6QZD3_9EURO</name>
<dbReference type="AlphaFoldDB" id="A0A1V6QZD3"/>
<evidence type="ECO:0000313" key="11">
    <source>
        <dbReference type="Proteomes" id="UP000191612"/>
    </source>
</evidence>
<feature type="transmembrane region" description="Helical" evidence="8">
    <location>
        <begin position="372"/>
        <end position="392"/>
    </location>
</feature>
<feature type="transmembrane region" description="Helical" evidence="8">
    <location>
        <begin position="462"/>
        <end position="486"/>
    </location>
</feature>
<evidence type="ECO:0000256" key="6">
    <source>
        <dbReference type="ARBA" id="ARBA00023180"/>
    </source>
</evidence>
<evidence type="ECO:0000256" key="7">
    <source>
        <dbReference type="SAM" id="MobiDB-lite"/>
    </source>
</evidence>
<evidence type="ECO:0000256" key="5">
    <source>
        <dbReference type="ARBA" id="ARBA00023136"/>
    </source>
</evidence>
<keyword evidence="5 8" id="KW-0472">Membrane</keyword>
<evidence type="ECO:0000256" key="4">
    <source>
        <dbReference type="ARBA" id="ARBA00022989"/>
    </source>
</evidence>
<feature type="region of interest" description="Disordered" evidence="7">
    <location>
        <begin position="1"/>
        <end position="29"/>
    </location>
</feature>
<keyword evidence="6" id="KW-0325">Glycoprotein</keyword>
<dbReference type="Proteomes" id="UP000191612">
    <property type="component" value="Unassembled WGS sequence"/>
</dbReference>
<feature type="transmembrane region" description="Helical" evidence="8">
    <location>
        <begin position="77"/>
        <end position="94"/>
    </location>
</feature>
<proteinExistence type="inferred from homology"/>
<feature type="transmembrane region" description="Helical" evidence="8">
    <location>
        <begin position="39"/>
        <end position="65"/>
    </location>
</feature>
<dbReference type="InterPro" id="IPR011701">
    <property type="entry name" value="MFS"/>
</dbReference>
<dbReference type="FunFam" id="1.20.1250.20:FF:000196">
    <property type="entry name" value="MFS toxin efflux pump (AflT)"/>
    <property type="match status" value="1"/>
</dbReference>
<comment type="similarity">
    <text evidence="2">Belongs to the major facilitator superfamily. TCR/Tet family.</text>
</comment>
<feature type="domain" description="Major facilitator superfamily (MFS) profile" evidence="9">
    <location>
        <begin position="42"/>
        <end position="560"/>
    </location>
</feature>
<dbReference type="SUPFAM" id="SSF103473">
    <property type="entry name" value="MFS general substrate transporter"/>
    <property type="match status" value="2"/>
</dbReference>
<dbReference type="PANTHER" id="PTHR23501">
    <property type="entry name" value="MAJOR FACILITATOR SUPERFAMILY"/>
    <property type="match status" value="1"/>
</dbReference>
<feature type="compositionally biased region" description="Basic and acidic residues" evidence="7">
    <location>
        <begin position="1"/>
        <end position="19"/>
    </location>
</feature>
<evidence type="ECO:0000259" key="9">
    <source>
        <dbReference type="PROSITE" id="PS50850"/>
    </source>
</evidence>
<feature type="transmembrane region" description="Helical" evidence="8">
    <location>
        <begin position="538"/>
        <end position="557"/>
    </location>
</feature>
<comment type="subcellular location">
    <subcellularLocation>
        <location evidence="1">Membrane</location>
        <topology evidence="1">Multi-pass membrane protein</topology>
    </subcellularLocation>
</comment>
<feature type="transmembrane region" description="Helical" evidence="8">
    <location>
        <begin position="295"/>
        <end position="314"/>
    </location>
</feature>
<feature type="transmembrane region" description="Helical" evidence="8">
    <location>
        <begin position="216"/>
        <end position="237"/>
    </location>
</feature>
<feature type="transmembrane region" description="Helical" evidence="8">
    <location>
        <begin position="106"/>
        <end position="126"/>
    </location>
</feature>
<dbReference type="CDD" id="cd17502">
    <property type="entry name" value="MFS_Azr1_MDR_like"/>
    <property type="match status" value="1"/>
</dbReference>
<protein>
    <recommendedName>
        <fullName evidence="9">Major facilitator superfamily (MFS) profile domain-containing protein</fullName>
    </recommendedName>
</protein>
<keyword evidence="11" id="KW-1185">Reference proteome</keyword>
<dbReference type="PROSITE" id="PS50850">
    <property type="entry name" value="MFS"/>
    <property type="match status" value="1"/>
</dbReference>
<feature type="transmembrane region" description="Helical" evidence="8">
    <location>
        <begin position="399"/>
        <end position="417"/>
    </location>
</feature>
<reference evidence="11" key="1">
    <citation type="journal article" date="2017" name="Nat. Microbiol.">
        <title>Global analysis of biosynthetic gene clusters reveals vast potential of secondary metabolite production in Penicillium species.</title>
        <authorList>
            <person name="Nielsen J.C."/>
            <person name="Grijseels S."/>
            <person name="Prigent S."/>
            <person name="Ji B."/>
            <person name="Dainat J."/>
            <person name="Nielsen K.F."/>
            <person name="Frisvad J.C."/>
            <person name="Workman M."/>
            <person name="Nielsen J."/>
        </authorList>
    </citation>
    <scope>NUCLEOTIDE SEQUENCE [LARGE SCALE GENOMIC DNA]</scope>
    <source>
        <strain evidence="11">IBT 29525</strain>
    </source>
</reference>
<keyword evidence="3 8" id="KW-0812">Transmembrane</keyword>
<organism evidence="10 11">
    <name type="scientific">Penicillium solitum</name>
    <dbReference type="NCBI Taxonomy" id="60172"/>
    <lineage>
        <taxon>Eukaryota</taxon>
        <taxon>Fungi</taxon>
        <taxon>Dikarya</taxon>
        <taxon>Ascomycota</taxon>
        <taxon>Pezizomycotina</taxon>
        <taxon>Eurotiomycetes</taxon>
        <taxon>Eurotiomycetidae</taxon>
        <taxon>Eurotiales</taxon>
        <taxon>Aspergillaceae</taxon>
        <taxon>Penicillium</taxon>
    </lineage>
</organism>
<evidence type="ECO:0000256" key="8">
    <source>
        <dbReference type="SAM" id="Phobius"/>
    </source>
</evidence>
<evidence type="ECO:0000256" key="3">
    <source>
        <dbReference type="ARBA" id="ARBA00022692"/>
    </source>
</evidence>
<accession>A0A1V6QZD3</accession>
<comment type="caution">
    <text evidence="10">The sequence shown here is derived from an EMBL/GenBank/DDBJ whole genome shotgun (WGS) entry which is preliminary data.</text>
</comment>
<feature type="transmembrane region" description="Helical" evidence="8">
    <location>
        <begin position="181"/>
        <end position="204"/>
    </location>
</feature>
<dbReference type="InterPro" id="IPR036259">
    <property type="entry name" value="MFS_trans_sf"/>
</dbReference>
<dbReference type="PANTHER" id="PTHR23501:SF193">
    <property type="entry name" value="MULTIDRUG TRANSPORTER, PUTATIVE (AFU_ORTHOLOGUE AFUA_8G00940)-RELATED"/>
    <property type="match status" value="1"/>
</dbReference>
<dbReference type="GO" id="GO:0022857">
    <property type="term" value="F:transmembrane transporter activity"/>
    <property type="evidence" value="ECO:0007669"/>
    <property type="project" value="InterPro"/>
</dbReference>
<dbReference type="InterPro" id="IPR020846">
    <property type="entry name" value="MFS_dom"/>
</dbReference>